<dbReference type="GO" id="GO:0008677">
    <property type="term" value="F:2-dehydropantoate 2-reductase activity"/>
    <property type="evidence" value="ECO:0007669"/>
    <property type="project" value="UniProtKB-EC"/>
</dbReference>
<dbReference type="UniPathway" id="UPA00028">
    <property type="reaction ID" value="UER00004"/>
</dbReference>
<dbReference type="Pfam" id="PF08546">
    <property type="entry name" value="ApbA_C"/>
    <property type="match status" value="1"/>
</dbReference>
<dbReference type="FunFam" id="1.10.1040.10:FF:000017">
    <property type="entry name" value="2-dehydropantoate 2-reductase"/>
    <property type="match status" value="1"/>
</dbReference>
<dbReference type="Gene3D" id="1.10.1040.10">
    <property type="entry name" value="N-(1-d-carboxylethyl)-l-norvaline Dehydrogenase, domain 2"/>
    <property type="match status" value="1"/>
</dbReference>
<evidence type="ECO:0000256" key="9">
    <source>
        <dbReference type="ARBA" id="ARBA00048793"/>
    </source>
</evidence>
<dbReference type="GO" id="GO:0005737">
    <property type="term" value="C:cytoplasm"/>
    <property type="evidence" value="ECO:0007669"/>
    <property type="project" value="TreeGrafter"/>
</dbReference>
<evidence type="ECO:0000259" key="12">
    <source>
        <dbReference type="Pfam" id="PF08546"/>
    </source>
</evidence>
<name>A0A7W7AAP0_9SPHN</name>
<dbReference type="SUPFAM" id="SSF51735">
    <property type="entry name" value="NAD(P)-binding Rossmann-fold domains"/>
    <property type="match status" value="1"/>
</dbReference>
<dbReference type="InterPro" id="IPR008927">
    <property type="entry name" value="6-PGluconate_DH-like_C_sf"/>
</dbReference>
<evidence type="ECO:0000259" key="11">
    <source>
        <dbReference type="Pfam" id="PF02558"/>
    </source>
</evidence>
<keyword evidence="7 10" id="KW-0560">Oxidoreductase</keyword>
<dbReference type="InterPro" id="IPR051402">
    <property type="entry name" value="KPR-Related"/>
</dbReference>
<comment type="catalytic activity">
    <reaction evidence="9 10">
        <text>(R)-pantoate + NADP(+) = 2-dehydropantoate + NADPH + H(+)</text>
        <dbReference type="Rhea" id="RHEA:16233"/>
        <dbReference type="ChEBI" id="CHEBI:11561"/>
        <dbReference type="ChEBI" id="CHEBI:15378"/>
        <dbReference type="ChEBI" id="CHEBI:15980"/>
        <dbReference type="ChEBI" id="CHEBI:57783"/>
        <dbReference type="ChEBI" id="CHEBI:58349"/>
        <dbReference type="EC" id="1.1.1.169"/>
    </reaction>
</comment>
<reference evidence="13 14" key="1">
    <citation type="submission" date="2020-08" db="EMBL/GenBank/DDBJ databases">
        <title>Genomic Encyclopedia of Type Strains, Phase IV (KMG-IV): sequencing the most valuable type-strain genomes for metagenomic binning, comparative biology and taxonomic classification.</title>
        <authorList>
            <person name="Goeker M."/>
        </authorList>
    </citation>
    <scope>NUCLEOTIDE SEQUENCE [LARGE SCALE GENOMIC DNA]</scope>
    <source>
        <strain evidence="13 14">DSM 17507</strain>
    </source>
</reference>
<accession>A0A7W7AAP0</accession>
<evidence type="ECO:0000256" key="6">
    <source>
        <dbReference type="ARBA" id="ARBA00022857"/>
    </source>
</evidence>
<evidence type="ECO:0000256" key="8">
    <source>
        <dbReference type="ARBA" id="ARBA00032024"/>
    </source>
</evidence>
<comment type="function">
    <text evidence="10">Catalyzes the NADPH-dependent reduction of ketopantoate into pantoic acid.</text>
</comment>
<evidence type="ECO:0000256" key="10">
    <source>
        <dbReference type="RuleBase" id="RU362068"/>
    </source>
</evidence>
<protein>
    <recommendedName>
        <fullName evidence="4 10">2-dehydropantoate 2-reductase</fullName>
        <ecNumber evidence="3 10">1.1.1.169</ecNumber>
    </recommendedName>
    <alternativeName>
        <fullName evidence="8 10">Ketopantoate reductase</fullName>
    </alternativeName>
</protein>
<comment type="pathway">
    <text evidence="1 10">Cofactor biosynthesis; (R)-pantothenate biosynthesis; (R)-pantoate from 3-methyl-2-oxobutanoate: step 2/2.</text>
</comment>
<organism evidence="13 14">
    <name type="scientific">Novosphingobium taihuense</name>
    <dbReference type="NCBI Taxonomy" id="260085"/>
    <lineage>
        <taxon>Bacteria</taxon>
        <taxon>Pseudomonadati</taxon>
        <taxon>Pseudomonadota</taxon>
        <taxon>Alphaproteobacteria</taxon>
        <taxon>Sphingomonadales</taxon>
        <taxon>Sphingomonadaceae</taxon>
        <taxon>Novosphingobium</taxon>
    </lineage>
</organism>
<dbReference type="Proteomes" id="UP000538566">
    <property type="component" value="Unassembled WGS sequence"/>
</dbReference>
<keyword evidence="14" id="KW-1185">Reference proteome</keyword>
<comment type="caution">
    <text evidence="13">The sequence shown here is derived from an EMBL/GenBank/DDBJ whole genome shotgun (WGS) entry which is preliminary data.</text>
</comment>
<dbReference type="Gene3D" id="3.40.50.720">
    <property type="entry name" value="NAD(P)-binding Rossmann-like Domain"/>
    <property type="match status" value="1"/>
</dbReference>
<dbReference type="InterPro" id="IPR013328">
    <property type="entry name" value="6PGD_dom2"/>
</dbReference>
<feature type="domain" description="Ketopantoate reductase C-terminal" evidence="12">
    <location>
        <begin position="149"/>
        <end position="269"/>
    </location>
</feature>
<dbReference type="NCBIfam" id="TIGR00745">
    <property type="entry name" value="apbA_panE"/>
    <property type="match status" value="1"/>
</dbReference>
<evidence type="ECO:0000256" key="7">
    <source>
        <dbReference type="ARBA" id="ARBA00023002"/>
    </source>
</evidence>
<dbReference type="InterPro" id="IPR013752">
    <property type="entry name" value="KPA_reductase"/>
</dbReference>
<evidence type="ECO:0000313" key="14">
    <source>
        <dbReference type="Proteomes" id="UP000538566"/>
    </source>
</evidence>
<dbReference type="SUPFAM" id="SSF48179">
    <property type="entry name" value="6-phosphogluconate dehydrogenase C-terminal domain-like"/>
    <property type="match status" value="1"/>
</dbReference>
<dbReference type="PANTHER" id="PTHR21708">
    <property type="entry name" value="PROBABLE 2-DEHYDROPANTOATE 2-REDUCTASE"/>
    <property type="match status" value="1"/>
</dbReference>
<dbReference type="InterPro" id="IPR013332">
    <property type="entry name" value="KPR_N"/>
</dbReference>
<evidence type="ECO:0000256" key="4">
    <source>
        <dbReference type="ARBA" id="ARBA00019465"/>
    </source>
</evidence>
<evidence type="ECO:0000256" key="1">
    <source>
        <dbReference type="ARBA" id="ARBA00004994"/>
    </source>
</evidence>
<dbReference type="InterPro" id="IPR003710">
    <property type="entry name" value="ApbA"/>
</dbReference>
<dbReference type="AlphaFoldDB" id="A0A7W7AAP0"/>
<dbReference type="EMBL" id="JACHOA010000003">
    <property type="protein sequence ID" value="MBB4613540.1"/>
    <property type="molecule type" value="Genomic_DNA"/>
</dbReference>
<keyword evidence="6 10" id="KW-0521">NADP</keyword>
<dbReference type="PANTHER" id="PTHR21708:SF26">
    <property type="entry name" value="2-DEHYDROPANTOATE 2-REDUCTASE"/>
    <property type="match status" value="1"/>
</dbReference>
<evidence type="ECO:0000256" key="2">
    <source>
        <dbReference type="ARBA" id="ARBA00007870"/>
    </source>
</evidence>
<dbReference type="GO" id="GO:0015940">
    <property type="term" value="P:pantothenate biosynthetic process"/>
    <property type="evidence" value="ECO:0007669"/>
    <property type="project" value="UniProtKB-UniPathway"/>
</dbReference>
<gene>
    <name evidence="13" type="ORF">GGR37_001815</name>
</gene>
<comment type="similarity">
    <text evidence="2 10">Belongs to the ketopantoate reductase family.</text>
</comment>
<feature type="domain" description="Ketopantoate reductase N-terminal" evidence="11">
    <location>
        <begin position="4"/>
        <end position="122"/>
    </location>
</feature>
<evidence type="ECO:0000256" key="5">
    <source>
        <dbReference type="ARBA" id="ARBA00022655"/>
    </source>
</evidence>
<keyword evidence="5 10" id="KW-0566">Pantothenate biosynthesis</keyword>
<dbReference type="InterPro" id="IPR036291">
    <property type="entry name" value="NAD(P)-bd_dom_sf"/>
</dbReference>
<proteinExistence type="inferred from homology"/>
<sequence length="275" mass="28381">MDVDRKRLSIVAAEGIHLHDETGEHVVKVKACTAEDADPADLVLLFTKAMHSRSAIASVAHLAKGSCCALTLQNGLCNAEAIAEVFSPANVLAGVTDWPADFAPPNGVAAHGTGHVWLGAFDPAGETTAQSAVELLNAAHMGAQHDPQVLAAIWEKAAFNAALNALSTILNLPVGGLDTPEGRSIAGAVIDETIAVAATKGIAMDRVRLLAKTDFALANHKAHKPSMLQDRQAGRPTEIDAINGEIVKAAKAAGIAAPVTSTLAALVRMGEPGRN</sequence>
<dbReference type="EC" id="1.1.1.169" evidence="3 10"/>
<dbReference type="Pfam" id="PF02558">
    <property type="entry name" value="ApbA"/>
    <property type="match status" value="1"/>
</dbReference>
<evidence type="ECO:0000313" key="13">
    <source>
        <dbReference type="EMBL" id="MBB4613540.1"/>
    </source>
</evidence>
<evidence type="ECO:0000256" key="3">
    <source>
        <dbReference type="ARBA" id="ARBA00013014"/>
    </source>
</evidence>